<sequence length="333" mass="35812">MKHCPKCGALCPWPGQKFCPKCGAPLSDTPPQAAPGWGGGAAGAVPRKYLIAAAAAVAVVLAGIAIWALTRGEPAAPVDAPAPTPAVTPVKTPESAHTAESAEPKMEPDRLYLEGLPETEALTLTADGVTVPWQYDAYGRLSIDQSAVTQSDTLLRAVLPQSNGRWLTSVALVSRPGNQTASFGALSESDEQGCSEQPDDDFIDTLLAMYYRSLLKAYNSRTVADLRFSTDMNDQSYQKAITDGAYNAVAYDLEASDMWFTLEGIAYREGTVTLNATGQWYGTNRKTGADEAGTEYLTIQLLWRDGMWQVDRCMPCSEQDYNSGVLRITPPMA</sequence>
<name>A0A9D1XYX7_9FIRM</name>
<organism evidence="3 4">
    <name type="scientific">Candidatus Gemmiger excrementipullorum</name>
    <dbReference type="NCBI Taxonomy" id="2838610"/>
    <lineage>
        <taxon>Bacteria</taxon>
        <taxon>Bacillati</taxon>
        <taxon>Bacillota</taxon>
        <taxon>Clostridia</taxon>
        <taxon>Eubacteriales</taxon>
        <taxon>Gemmiger</taxon>
    </lineage>
</organism>
<keyword evidence="2" id="KW-1133">Transmembrane helix</keyword>
<proteinExistence type="predicted"/>
<evidence type="ECO:0000313" key="3">
    <source>
        <dbReference type="EMBL" id="HIX93880.1"/>
    </source>
</evidence>
<dbReference type="EMBL" id="DXEI01000008">
    <property type="protein sequence ID" value="HIX93880.1"/>
    <property type="molecule type" value="Genomic_DNA"/>
</dbReference>
<feature type="transmembrane region" description="Helical" evidence="2">
    <location>
        <begin position="49"/>
        <end position="69"/>
    </location>
</feature>
<reference evidence="3" key="2">
    <citation type="submission" date="2021-04" db="EMBL/GenBank/DDBJ databases">
        <authorList>
            <person name="Gilroy R."/>
        </authorList>
    </citation>
    <scope>NUCLEOTIDE SEQUENCE</scope>
    <source>
        <strain evidence="3">ChiHecec2B26-7398</strain>
    </source>
</reference>
<gene>
    <name evidence="3" type="ORF">H9846_00250</name>
</gene>
<evidence type="ECO:0000313" key="4">
    <source>
        <dbReference type="Proteomes" id="UP000886751"/>
    </source>
</evidence>
<evidence type="ECO:0000256" key="1">
    <source>
        <dbReference type="SAM" id="MobiDB-lite"/>
    </source>
</evidence>
<protein>
    <submittedName>
        <fullName evidence="3">Zinc ribbon domain-containing protein</fullName>
    </submittedName>
</protein>
<keyword evidence="2" id="KW-0472">Membrane</keyword>
<feature type="region of interest" description="Disordered" evidence="1">
    <location>
        <begin position="79"/>
        <end position="105"/>
    </location>
</feature>
<comment type="caution">
    <text evidence="3">The sequence shown here is derived from an EMBL/GenBank/DDBJ whole genome shotgun (WGS) entry which is preliminary data.</text>
</comment>
<dbReference type="Proteomes" id="UP000886751">
    <property type="component" value="Unassembled WGS sequence"/>
</dbReference>
<keyword evidence="2" id="KW-0812">Transmembrane</keyword>
<reference evidence="3" key="1">
    <citation type="journal article" date="2021" name="PeerJ">
        <title>Extensive microbial diversity within the chicken gut microbiome revealed by metagenomics and culture.</title>
        <authorList>
            <person name="Gilroy R."/>
            <person name="Ravi A."/>
            <person name="Getino M."/>
            <person name="Pursley I."/>
            <person name="Horton D.L."/>
            <person name="Alikhan N.F."/>
            <person name="Baker D."/>
            <person name="Gharbi K."/>
            <person name="Hall N."/>
            <person name="Watson M."/>
            <person name="Adriaenssens E.M."/>
            <person name="Foster-Nyarko E."/>
            <person name="Jarju S."/>
            <person name="Secka A."/>
            <person name="Antonio M."/>
            <person name="Oren A."/>
            <person name="Chaudhuri R.R."/>
            <person name="La Ragione R."/>
            <person name="Hildebrand F."/>
            <person name="Pallen M.J."/>
        </authorList>
    </citation>
    <scope>NUCLEOTIDE SEQUENCE</scope>
    <source>
        <strain evidence="3">ChiHecec2B26-7398</strain>
    </source>
</reference>
<accession>A0A9D1XYX7</accession>
<evidence type="ECO:0000256" key="2">
    <source>
        <dbReference type="SAM" id="Phobius"/>
    </source>
</evidence>
<dbReference type="AlphaFoldDB" id="A0A9D1XYX7"/>